<organism evidence="3 4">
    <name type="scientific">Phaeosphaeria nodorum (strain SN15 / ATCC MYA-4574 / FGSC 10173)</name>
    <name type="common">Glume blotch fungus</name>
    <name type="synonym">Parastagonospora nodorum</name>
    <dbReference type="NCBI Taxonomy" id="321614"/>
    <lineage>
        <taxon>Eukaryota</taxon>
        <taxon>Fungi</taxon>
        <taxon>Dikarya</taxon>
        <taxon>Ascomycota</taxon>
        <taxon>Pezizomycotina</taxon>
        <taxon>Dothideomycetes</taxon>
        <taxon>Pleosporomycetidae</taxon>
        <taxon>Pleosporales</taxon>
        <taxon>Pleosporineae</taxon>
        <taxon>Phaeosphaeriaceae</taxon>
        <taxon>Parastagonospora</taxon>
    </lineage>
</organism>
<protein>
    <recommendedName>
        <fullName evidence="2">Probable double zinc ribbon domain-containing protein</fullName>
    </recommendedName>
</protein>
<dbReference type="VEuPathDB" id="FungiDB:JI435_037360"/>
<proteinExistence type="predicted"/>
<dbReference type="EMBL" id="CP069025">
    <property type="protein sequence ID" value="QRC93522.1"/>
    <property type="molecule type" value="Genomic_DNA"/>
</dbReference>
<accession>A0A7U2HZ83</accession>
<keyword evidence="4" id="KW-1185">Reference proteome</keyword>
<gene>
    <name evidence="3" type="ORF">JI435_037360</name>
</gene>
<dbReference type="Proteomes" id="UP000663193">
    <property type="component" value="Chromosome 3"/>
</dbReference>
<feature type="domain" description="Probable double zinc ribbon" evidence="2">
    <location>
        <begin position="59"/>
        <end position="182"/>
    </location>
</feature>
<dbReference type="OrthoDB" id="3793432at2759"/>
<evidence type="ECO:0000256" key="1">
    <source>
        <dbReference type="SAM" id="MobiDB-lite"/>
    </source>
</evidence>
<feature type="compositionally biased region" description="Low complexity" evidence="1">
    <location>
        <begin position="227"/>
        <end position="236"/>
    </location>
</feature>
<feature type="region of interest" description="Disordered" evidence="1">
    <location>
        <begin position="327"/>
        <end position="381"/>
    </location>
</feature>
<feature type="compositionally biased region" description="Pro residues" evidence="1">
    <location>
        <begin position="206"/>
        <end position="216"/>
    </location>
</feature>
<dbReference type="InterPro" id="IPR058253">
    <property type="entry name" value="Zn_ribbon_double"/>
</dbReference>
<evidence type="ECO:0000313" key="3">
    <source>
        <dbReference type="EMBL" id="QRC93522.1"/>
    </source>
</evidence>
<dbReference type="Pfam" id="PF26652">
    <property type="entry name" value="Zn_ribbon_double"/>
    <property type="match status" value="1"/>
</dbReference>
<dbReference type="AlphaFoldDB" id="A0A7U2HZ83"/>
<sequence>MQLRKLIRKMSGLPASVHPVSAEIKNATPVEEAWDPAQCQMIGAEYPFLSSVKNQQVDGLWLCHCGTENLLTHITGKYPFGYLQCRRCSHVLCDDCRTSEILTQIPIEATELFRPRFHEGNQMAYCSVCQHCGLSHRATMSGGCLDFSVLSCTDCQHPLQPGSTGYYIGSIVDFRRDPEGTAVAMKLDWNLGKSVSPEPSTDAAKPPSPLSRPSPPVRATKPVWVQTAAPTTPATPDRAHVRRRTEPVRPSAPPCTRKSVAAEPSTEAAMLPSPPVLVTQPPRVNVIAPSPPVSLAKAQVWRETEPVRPSAPPRAITLSRLSRGVDLSGEDLERRQKARQISIQNRSQPGFPPAHRPKLQARSQTVAGPAERVIIQPPPSTGFKDLDEVMAQLRSIPGYRAVA</sequence>
<feature type="region of interest" description="Disordered" evidence="1">
    <location>
        <begin position="192"/>
        <end position="274"/>
    </location>
</feature>
<feature type="compositionally biased region" description="Polar residues" evidence="1">
    <location>
        <begin position="339"/>
        <end position="348"/>
    </location>
</feature>
<evidence type="ECO:0000313" key="4">
    <source>
        <dbReference type="Proteomes" id="UP000663193"/>
    </source>
</evidence>
<name>A0A7U2HZ83_PHANO</name>
<evidence type="ECO:0000259" key="2">
    <source>
        <dbReference type="Pfam" id="PF26652"/>
    </source>
</evidence>
<reference evidence="4" key="1">
    <citation type="journal article" date="2021" name="BMC Genomics">
        <title>Chromosome-level genome assembly and manually-curated proteome of model necrotroph Parastagonospora nodorum Sn15 reveals a genome-wide trove of candidate effector homologs, and redundancy of virulence-related functions within an accessory chromosome.</title>
        <authorList>
            <person name="Bertazzoni S."/>
            <person name="Jones D.A.B."/>
            <person name="Phan H.T."/>
            <person name="Tan K.-C."/>
            <person name="Hane J.K."/>
        </authorList>
    </citation>
    <scope>NUCLEOTIDE SEQUENCE [LARGE SCALE GENOMIC DNA]</scope>
    <source>
        <strain evidence="4">SN15 / ATCC MYA-4574 / FGSC 10173)</strain>
    </source>
</reference>